<protein>
    <recommendedName>
        <fullName evidence="3">Secreted protein</fullName>
    </recommendedName>
</protein>
<feature type="chain" id="PRO_5027827807" description="Secreted protein" evidence="1">
    <location>
        <begin position="19"/>
        <end position="108"/>
    </location>
</feature>
<reference evidence="2" key="1">
    <citation type="journal article" date="2013" name="J. Plant Res.">
        <title>Effect of fungi and light on seed germination of three Opuntia species from semiarid lands of central Mexico.</title>
        <authorList>
            <person name="Delgado-Sanchez P."/>
            <person name="Jimenez-Bremont J.F."/>
            <person name="Guerrero-Gonzalez Mde L."/>
            <person name="Flores J."/>
        </authorList>
    </citation>
    <scope>NUCLEOTIDE SEQUENCE</scope>
    <source>
        <tissue evidence="2">Cladode</tissue>
    </source>
</reference>
<accession>A0A7C8YEF6</accession>
<sequence>MHFSFLCASLIVLQTTNGKSASLLLMGDTPSMLAQRNGADMKFLDVINSTNCKFSFFRDCKAVRECSCIKRAHVADFLQIHITIKQLFVAAVYNSWPIRGSKYMSCIF</sequence>
<evidence type="ECO:0000256" key="1">
    <source>
        <dbReference type="SAM" id="SignalP"/>
    </source>
</evidence>
<name>A0A7C8YEF6_OPUST</name>
<evidence type="ECO:0008006" key="3">
    <source>
        <dbReference type="Google" id="ProtNLM"/>
    </source>
</evidence>
<proteinExistence type="predicted"/>
<dbReference type="EMBL" id="GISG01011302">
    <property type="protein sequence ID" value="MBA4616439.1"/>
    <property type="molecule type" value="Transcribed_RNA"/>
</dbReference>
<keyword evidence="1" id="KW-0732">Signal</keyword>
<reference evidence="2" key="2">
    <citation type="submission" date="2020-07" db="EMBL/GenBank/DDBJ databases">
        <authorList>
            <person name="Vera ALvarez R."/>
            <person name="Arias-Moreno D.M."/>
            <person name="Jimenez-Jacinto V."/>
            <person name="Jimenez-Bremont J.F."/>
            <person name="Swaminathan K."/>
            <person name="Moose S.P."/>
            <person name="Guerrero-Gonzalez M.L."/>
            <person name="Marino-Ramirez L."/>
            <person name="Landsman D."/>
            <person name="Rodriguez-Kessler M."/>
            <person name="Delgado-Sanchez P."/>
        </authorList>
    </citation>
    <scope>NUCLEOTIDE SEQUENCE</scope>
    <source>
        <tissue evidence="2">Cladode</tissue>
    </source>
</reference>
<evidence type="ECO:0000313" key="2">
    <source>
        <dbReference type="EMBL" id="MBA4616439.1"/>
    </source>
</evidence>
<organism evidence="2">
    <name type="scientific">Opuntia streptacantha</name>
    <name type="common">Prickly pear cactus</name>
    <name type="synonym">Opuntia cardona</name>
    <dbReference type="NCBI Taxonomy" id="393608"/>
    <lineage>
        <taxon>Eukaryota</taxon>
        <taxon>Viridiplantae</taxon>
        <taxon>Streptophyta</taxon>
        <taxon>Embryophyta</taxon>
        <taxon>Tracheophyta</taxon>
        <taxon>Spermatophyta</taxon>
        <taxon>Magnoliopsida</taxon>
        <taxon>eudicotyledons</taxon>
        <taxon>Gunneridae</taxon>
        <taxon>Pentapetalae</taxon>
        <taxon>Caryophyllales</taxon>
        <taxon>Cactineae</taxon>
        <taxon>Cactaceae</taxon>
        <taxon>Opuntioideae</taxon>
        <taxon>Opuntia</taxon>
    </lineage>
</organism>
<dbReference type="AlphaFoldDB" id="A0A7C8YEF6"/>
<feature type="signal peptide" evidence="1">
    <location>
        <begin position="1"/>
        <end position="18"/>
    </location>
</feature>